<evidence type="ECO:0000313" key="4">
    <source>
        <dbReference type="RefSeq" id="XP_033580759.1"/>
    </source>
</evidence>
<dbReference type="AlphaFoldDB" id="A0A6A6Z0V6"/>
<protein>
    <submittedName>
        <fullName evidence="2 4">Uncharacterized protein</fullName>
    </submittedName>
</protein>
<evidence type="ECO:0000256" key="1">
    <source>
        <dbReference type="SAM" id="MobiDB-lite"/>
    </source>
</evidence>
<organism evidence="2">
    <name type="scientific">Mytilinidion resinicola</name>
    <dbReference type="NCBI Taxonomy" id="574789"/>
    <lineage>
        <taxon>Eukaryota</taxon>
        <taxon>Fungi</taxon>
        <taxon>Dikarya</taxon>
        <taxon>Ascomycota</taxon>
        <taxon>Pezizomycotina</taxon>
        <taxon>Dothideomycetes</taxon>
        <taxon>Pleosporomycetidae</taxon>
        <taxon>Mytilinidiales</taxon>
        <taxon>Mytilinidiaceae</taxon>
        <taxon>Mytilinidion</taxon>
    </lineage>
</organism>
<reference evidence="4" key="2">
    <citation type="submission" date="2020-04" db="EMBL/GenBank/DDBJ databases">
        <authorList>
            <consortium name="NCBI Genome Project"/>
        </authorList>
    </citation>
    <scope>NUCLEOTIDE SEQUENCE</scope>
    <source>
        <strain evidence="4">CBS 304.34</strain>
    </source>
</reference>
<dbReference type="OrthoDB" id="3746122at2759"/>
<reference evidence="4" key="3">
    <citation type="submission" date="2025-04" db="UniProtKB">
        <authorList>
            <consortium name="RefSeq"/>
        </authorList>
    </citation>
    <scope>IDENTIFICATION</scope>
    <source>
        <strain evidence="4">CBS 304.34</strain>
    </source>
</reference>
<feature type="region of interest" description="Disordered" evidence="1">
    <location>
        <begin position="127"/>
        <end position="259"/>
    </location>
</feature>
<reference evidence="2 4" key="1">
    <citation type="journal article" date="2020" name="Stud. Mycol.">
        <title>101 Dothideomycetes genomes: a test case for predicting lifestyles and emergence of pathogens.</title>
        <authorList>
            <person name="Haridas S."/>
            <person name="Albert R."/>
            <person name="Binder M."/>
            <person name="Bloem J."/>
            <person name="Labutti K."/>
            <person name="Salamov A."/>
            <person name="Andreopoulos B."/>
            <person name="Baker S."/>
            <person name="Barry K."/>
            <person name="Bills G."/>
            <person name="Bluhm B."/>
            <person name="Cannon C."/>
            <person name="Castanera R."/>
            <person name="Culley D."/>
            <person name="Daum C."/>
            <person name="Ezra D."/>
            <person name="Gonzalez J."/>
            <person name="Henrissat B."/>
            <person name="Kuo A."/>
            <person name="Liang C."/>
            <person name="Lipzen A."/>
            <person name="Lutzoni F."/>
            <person name="Magnuson J."/>
            <person name="Mondo S."/>
            <person name="Nolan M."/>
            <person name="Ohm R."/>
            <person name="Pangilinan J."/>
            <person name="Park H.-J."/>
            <person name="Ramirez L."/>
            <person name="Alfaro M."/>
            <person name="Sun H."/>
            <person name="Tritt A."/>
            <person name="Yoshinaga Y."/>
            <person name="Zwiers L.-H."/>
            <person name="Turgeon B."/>
            <person name="Goodwin S."/>
            <person name="Spatafora J."/>
            <person name="Crous P."/>
            <person name="Grigoriev I."/>
        </authorList>
    </citation>
    <scope>NUCLEOTIDE SEQUENCE</scope>
    <source>
        <strain evidence="2 4">CBS 304.34</strain>
    </source>
</reference>
<proteinExistence type="predicted"/>
<sequence>MGRSRPRVNEWFEALGWRHFGKDEGVVKRPKFNFKPLNDLYKTEIGNLFTKLSTSAVDRDDPKLFDKEFDKILEKLGPPIWPNKPANVQRAHLRDPDPETLYKKHLIYPRDKATIKEHLRQLVLAKRSRGTAATANINRSALRDRANDDESESTPSINKSVLRSGASAQNKRQQEEDHSPSTPNITKAVLRGGAGDTRGVKKAKPVNNATSSKRKRPQEAVPDDEAELEEPHLSPKRQRTSGQKEHASQAKGKQKQVYPTGGADVFEQTKINLFSNHTPHGSITLQGCKSAAQLLERVADVTKGSNQGDAGADVAYLKIYLSEDMSTEPWVRIDNNRHQEGKFNHLKRIITDAPLFPGTHEALLEAEVGF</sequence>
<name>A0A6A6Z0V6_9PEZI</name>
<evidence type="ECO:0000313" key="3">
    <source>
        <dbReference type="Proteomes" id="UP000504636"/>
    </source>
</evidence>
<evidence type="ECO:0000313" key="2">
    <source>
        <dbReference type="EMBL" id="KAF2813795.1"/>
    </source>
</evidence>
<dbReference type="Proteomes" id="UP000504636">
    <property type="component" value="Unplaced"/>
</dbReference>
<gene>
    <name evidence="2 4" type="ORF">BDZ99DRAFT_567532</name>
</gene>
<keyword evidence="3" id="KW-1185">Reference proteome</keyword>
<dbReference type="RefSeq" id="XP_033580759.1">
    <property type="nucleotide sequence ID" value="XM_033727694.1"/>
</dbReference>
<dbReference type="GeneID" id="54468587"/>
<dbReference type="EMBL" id="MU003695">
    <property type="protein sequence ID" value="KAF2813795.1"/>
    <property type="molecule type" value="Genomic_DNA"/>
</dbReference>
<accession>A0A6A6Z0V6</accession>
<feature type="compositionally biased region" description="Polar residues" evidence="1">
    <location>
        <begin position="153"/>
        <end position="171"/>
    </location>
</feature>